<name>A0A0D1ZHK3_9EURO</name>
<dbReference type="AlphaFoldDB" id="A0A0D1ZHK3"/>
<evidence type="ECO:0000313" key="3">
    <source>
        <dbReference type="Proteomes" id="UP000053599"/>
    </source>
</evidence>
<dbReference type="HOGENOM" id="CLU_1865133_0_0_1"/>
<proteinExistence type="predicted"/>
<protein>
    <recommendedName>
        <fullName evidence="4">NACHT-NTPase and P-loop NTPases N-terminal domain-containing protein</fullName>
    </recommendedName>
</protein>
<evidence type="ECO:0000313" key="2">
    <source>
        <dbReference type="EMBL" id="KIV86313.1"/>
    </source>
</evidence>
<dbReference type="OrthoDB" id="195446at2759"/>
<evidence type="ECO:0008006" key="4">
    <source>
        <dbReference type="Google" id="ProtNLM"/>
    </source>
</evidence>
<dbReference type="EMBL" id="KN846951">
    <property type="protein sequence ID" value="KIV86313.1"/>
    <property type="molecule type" value="Genomic_DNA"/>
</dbReference>
<feature type="coiled-coil region" evidence="1">
    <location>
        <begin position="62"/>
        <end position="89"/>
    </location>
</feature>
<dbReference type="STRING" id="1016849.A0A0D1ZHK3"/>
<dbReference type="Proteomes" id="UP000053599">
    <property type="component" value="Unassembled WGS sequence"/>
</dbReference>
<evidence type="ECO:0000256" key="1">
    <source>
        <dbReference type="SAM" id="Coils"/>
    </source>
</evidence>
<reference evidence="2 3" key="1">
    <citation type="submission" date="2015-01" db="EMBL/GenBank/DDBJ databases">
        <title>The Genome Sequence of Exophiala sideris CBS121828.</title>
        <authorList>
            <consortium name="The Broad Institute Genomics Platform"/>
            <person name="Cuomo C."/>
            <person name="de Hoog S."/>
            <person name="Gorbushina A."/>
            <person name="Stielow B."/>
            <person name="Teixiera M."/>
            <person name="Abouelleil A."/>
            <person name="Chapman S.B."/>
            <person name="Priest M."/>
            <person name="Young S.K."/>
            <person name="Wortman J."/>
            <person name="Nusbaum C."/>
            <person name="Birren B."/>
        </authorList>
    </citation>
    <scope>NUCLEOTIDE SEQUENCE [LARGE SCALE GENOMIC DNA]</scope>
    <source>
        <strain evidence="2 3">CBS 121828</strain>
    </source>
</reference>
<accession>A0A0D1ZHK3</accession>
<gene>
    <name evidence="2" type="ORF">PV11_01931</name>
</gene>
<keyword evidence="1" id="KW-0175">Coiled coil</keyword>
<sequence length="137" mass="15347">MSFGFGVGDFLAIAQLLDETRKRFKGAPAGYNALADETRTLQIIVNDVKVQAEDDDLSASDKTDLYNALKSCENVLKELNATIDSLTELGVSKPTSKKLPQRMLQRLKWDPQQADRLRARLVSAIQLLDAVRQRLDR</sequence>
<organism evidence="2 3">
    <name type="scientific">Exophiala sideris</name>
    <dbReference type="NCBI Taxonomy" id="1016849"/>
    <lineage>
        <taxon>Eukaryota</taxon>
        <taxon>Fungi</taxon>
        <taxon>Dikarya</taxon>
        <taxon>Ascomycota</taxon>
        <taxon>Pezizomycotina</taxon>
        <taxon>Eurotiomycetes</taxon>
        <taxon>Chaetothyriomycetidae</taxon>
        <taxon>Chaetothyriales</taxon>
        <taxon>Herpotrichiellaceae</taxon>
        <taxon>Exophiala</taxon>
    </lineage>
</organism>